<evidence type="ECO:0000313" key="7">
    <source>
        <dbReference type="Proteomes" id="UP000029221"/>
    </source>
</evidence>
<keyword evidence="1 4" id="KW-0560">Oxidoreductase</keyword>
<evidence type="ECO:0000259" key="5">
    <source>
        <dbReference type="Pfam" id="PF01625"/>
    </source>
</evidence>
<feature type="active site" evidence="4">
    <location>
        <position position="51"/>
    </location>
</feature>
<name>A0A090QP18_9FLAO</name>
<sequence length="214" mass="24429">MKLLMYTLLVLINTACGNETKEITQQEITYATPVEVPTQDGMERAYFASGCFWCVEEIYENVQGVSESISGYSGGTMQNPTYRNHGNHAEANEIIYDPNKVSFKTLVDVYFASQNIEQVNGQGPDIGKAYRSIIFYQNDEQKQIIQNKIEALTKEGYKVAAEVKAFQKFWVAEDYHQDYARLHPNNSYIQNISIPRFNRFAAKMPEVIKKNGSH</sequence>
<dbReference type="GO" id="GO:0033744">
    <property type="term" value="F:L-methionine:thioredoxin-disulfide S-oxidoreductase activity"/>
    <property type="evidence" value="ECO:0007669"/>
    <property type="project" value="RHEA"/>
</dbReference>
<dbReference type="STRING" id="319236.BST91_01565"/>
<comment type="similarity">
    <text evidence="4">Belongs to the MsrA Met sulfoxide reductase family.</text>
</comment>
<evidence type="ECO:0000256" key="3">
    <source>
        <dbReference type="ARBA" id="ARBA00048782"/>
    </source>
</evidence>
<organism evidence="6 7">
    <name type="scientific">Nonlabens tegetincola</name>
    <dbReference type="NCBI Taxonomy" id="323273"/>
    <lineage>
        <taxon>Bacteria</taxon>
        <taxon>Pseudomonadati</taxon>
        <taxon>Bacteroidota</taxon>
        <taxon>Flavobacteriia</taxon>
        <taxon>Flavobacteriales</taxon>
        <taxon>Flavobacteriaceae</taxon>
        <taxon>Nonlabens</taxon>
    </lineage>
</organism>
<dbReference type="AlphaFoldDB" id="A0A090QP18"/>
<dbReference type="EC" id="1.8.4.11" evidence="4"/>
<dbReference type="PANTHER" id="PTHR43774">
    <property type="entry name" value="PEPTIDE METHIONINE SULFOXIDE REDUCTASE"/>
    <property type="match status" value="1"/>
</dbReference>
<evidence type="ECO:0000256" key="2">
    <source>
        <dbReference type="ARBA" id="ARBA00047806"/>
    </source>
</evidence>
<dbReference type="InterPro" id="IPR036509">
    <property type="entry name" value="Met_Sox_Rdtase_MsrA_sf"/>
</dbReference>
<dbReference type="GO" id="GO:0008113">
    <property type="term" value="F:peptide-methionine (S)-S-oxide reductase activity"/>
    <property type="evidence" value="ECO:0007669"/>
    <property type="project" value="UniProtKB-UniRule"/>
</dbReference>
<dbReference type="NCBIfam" id="TIGR00401">
    <property type="entry name" value="msrA"/>
    <property type="match status" value="1"/>
</dbReference>
<reference evidence="6" key="1">
    <citation type="journal article" date="2014" name="Genome Announc.">
        <title>Draft Genome Sequences of Marine Flavobacterium Nonlabens Strains NR17, NR24, NR27, NR32, NR33, and Ara13.</title>
        <authorList>
            <person name="Nakanishi M."/>
            <person name="Meirelles P."/>
            <person name="Suzuki R."/>
            <person name="Takatani N."/>
            <person name="Mino S."/>
            <person name="Suda W."/>
            <person name="Oshima K."/>
            <person name="Hattori M."/>
            <person name="Ohkuma M."/>
            <person name="Hosokawa M."/>
            <person name="Miyashita K."/>
            <person name="Thompson F.L."/>
            <person name="Niwa A."/>
            <person name="Sawabe T."/>
            <person name="Sawabe T."/>
        </authorList>
    </citation>
    <scope>NUCLEOTIDE SEQUENCE [LARGE SCALE GENOMIC DNA]</scope>
    <source>
        <strain evidence="6">JCM 19294</strain>
    </source>
</reference>
<dbReference type="EMBL" id="BBML01000005">
    <property type="protein sequence ID" value="GAK97256.1"/>
    <property type="molecule type" value="Genomic_DNA"/>
</dbReference>
<gene>
    <name evidence="4" type="primary">msrA</name>
    <name evidence="6" type="ORF">JCM19294_1302</name>
</gene>
<evidence type="ECO:0000256" key="1">
    <source>
        <dbReference type="ARBA" id="ARBA00023002"/>
    </source>
</evidence>
<evidence type="ECO:0000313" key="6">
    <source>
        <dbReference type="EMBL" id="GAK97256.1"/>
    </source>
</evidence>
<comment type="function">
    <text evidence="4">Has an important function as a repair enzyme for proteins that have been inactivated by oxidation. Catalyzes the reversible oxidation-reduction of methionine sulfoxide in proteins to methionine.</text>
</comment>
<accession>A0A090QP18</accession>
<dbReference type="RefSeq" id="WP_042278825.1">
    <property type="nucleotide sequence ID" value="NZ_BBML01000005.1"/>
</dbReference>
<comment type="catalytic activity">
    <reaction evidence="2 4">
        <text>L-methionyl-[protein] + [thioredoxin]-disulfide + H2O = L-methionyl-(S)-S-oxide-[protein] + [thioredoxin]-dithiol</text>
        <dbReference type="Rhea" id="RHEA:14217"/>
        <dbReference type="Rhea" id="RHEA-COMP:10698"/>
        <dbReference type="Rhea" id="RHEA-COMP:10700"/>
        <dbReference type="Rhea" id="RHEA-COMP:12313"/>
        <dbReference type="Rhea" id="RHEA-COMP:12315"/>
        <dbReference type="ChEBI" id="CHEBI:15377"/>
        <dbReference type="ChEBI" id="CHEBI:16044"/>
        <dbReference type="ChEBI" id="CHEBI:29950"/>
        <dbReference type="ChEBI" id="CHEBI:44120"/>
        <dbReference type="ChEBI" id="CHEBI:50058"/>
        <dbReference type="EC" id="1.8.4.11"/>
    </reaction>
</comment>
<dbReference type="HAMAP" id="MF_01401">
    <property type="entry name" value="MsrA"/>
    <property type="match status" value="1"/>
</dbReference>
<dbReference type="eggNOG" id="COG0225">
    <property type="taxonomic scope" value="Bacteria"/>
</dbReference>
<dbReference type="SUPFAM" id="SSF55068">
    <property type="entry name" value="Peptide methionine sulfoxide reductase"/>
    <property type="match status" value="1"/>
</dbReference>
<comment type="catalytic activity">
    <reaction evidence="3 4">
        <text>[thioredoxin]-disulfide + L-methionine + H2O = L-methionine (S)-S-oxide + [thioredoxin]-dithiol</text>
        <dbReference type="Rhea" id="RHEA:19993"/>
        <dbReference type="Rhea" id="RHEA-COMP:10698"/>
        <dbReference type="Rhea" id="RHEA-COMP:10700"/>
        <dbReference type="ChEBI" id="CHEBI:15377"/>
        <dbReference type="ChEBI" id="CHEBI:29950"/>
        <dbReference type="ChEBI" id="CHEBI:50058"/>
        <dbReference type="ChEBI" id="CHEBI:57844"/>
        <dbReference type="ChEBI" id="CHEBI:58772"/>
        <dbReference type="EC" id="1.8.4.11"/>
    </reaction>
</comment>
<dbReference type="Gene3D" id="3.30.1060.10">
    <property type="entry name" value="Peptide methionine sulphoxide reductase MsrA"/>
    <property type="match status" value="1"/>
</dbReference>
<protein>
    <recommendedName>
        <fullName evidence="4">Peptide methionine sulfoxide reductase MsrA</fullName>
        <shortName evidence="4">Protein-methionine-S-oxide reductase</shortName>
        <ecNumber evidence="4">1.8.4.11</ecNumber>
    </recommendedName>
    <alternativeName>
        <fullName evidence="4">Peptide-methionine (S)-S-oxide reductase</fullName>
        <shortName evidence="4">Peptide Met(O) reductase</shortName>
    </alternativeName>
</protein>
<proteinExistence type="inferred from homology"/>
<feature type="domain" description="Peptide methionine sulphoxide reductase MsrA" evidence="5">
    <location>
        <begin position="45"/>
        <end position="188"/>
    </location>
</feature>
<dbReference type="InterPro" id="IPR002569">
    <property type="entry name" value="Met_Sox_Rdtase_MsrA_dom"/>
</dbReference>
<dbReference type="Pfam" id="PF01625">
    <property type="entry name" value="PMSR"/>
    <property type="match status" value="1"/>
</dbReference>
<keyword evidence="7" id="KW-1185">Reference proteome</keyword>
<evidence type="ECO:0000256" key="4">
    <source>
        <dbReference type="HAMAP-Rule" id="MF_01401"/>
    </source>
</evidence>
<dbReference type="Proteomes" id="UP000029221">
    <property type="component" value="Unassembled WGS sequence"/>
</dbReference>
<dbReference type="PANTHER" id="PTHR43774:SF1">
    <property type="entry name" value="PEPTIDE METHIONINE SULFOXIDE REDUCTASE MSRA 2"/>
    <property type="match status" value="1"/>
</dbReference>
<comment type="caution">
    <text evidence="6">The sequence shown here is derived from an EMBL/GenBank/DDBJ whole genome shotgun (WGS) entry which is preliminary data.</text>
</comment>